<gene>
    <name evidence="1" type="ORF">Aru02nite_47230</name>
</gene>
<dbReference type="AlphaFoldDB" id="A0A8J3NBY7"/>
<sequence>MRRGASVAGVDELAEILGAPVVRYSTEPVSSAGAGTVAVERVTGTTTAGPFRLVRKRIRPPVGARAAAADDPHHVTYWRREAHAYRSGLLPATGLVAPECVAVHEDPAEIRLWTREVTAPPAYSWPESRYARAGRRTDRVTRVPVRTCVRYSRRS</sequence>
<keyword evidence="2" id="KW-1185">Reference proteome</keyword>
<proteinExistence type="predicted"/>
<evidence type="ECO:0000313" key="1">
    <source>
        <dbReference type="EMBL" id="GID13834.1"/>
    </source>
</evidence>
<name>A0A8J3NBY7_9ACTN</name>
<accession>A0A8J3NBY7</accession>
<reference evidence="1" key="1">
    <citation type="submission" date="2021-01" db="EMBL/GenBank/DDBJ databases">
        <title>Whole genome shotgun sequence of Actinocatenispora rupis NBRC 107355.</title>
        <authorList>
            <person name="Komaki H."/>
            <person name="Tamura T."/>
        </authorList>
    </citation>
    <scope>NUCLEOTIDE SEQUENCE</scope>
    <source>
        <strain evidence="1">NBRC 107355</strain>
    </source>
</reference>
<dbReference type="EMBL" id="BOMB01000027">
    <property type="protein sequence ID" value="GID13834.1"/>
    <property type="molecule type" value="Genomic_DNA"/>
</dbReference>
<evidence type="ECO:0000313" key="2">
    <source>
        <dbReference type="Proteomes" id="UP000612808"/>
    </source>
</evidence>
<dbReference type="Proteomes" id="UP000612808">
    <property type="component" value="Unassembled WGS sequence"/>
</dbReference>
<protein>
    <submittedName>
        <fullName evidence="1">Uncharacterized protein</fullName>
    </submittedName>
</protein>
<organism evidence="1 2">
    <name type="scientific">Actinocatenispora rupis</name>
    <dbReference type="NCBI Taxonomy" id="519421"/>
    <lineage>
        <taxon>Bacteria</taxon>
        <taxon>Bacillati</taxon>
        <taxon>Actinomycetota</taxon>
        <taxon>Actinomycetes</taxon>
        <taxon>Micromonosporales</taxon>
        <taxon>Micromonosporaceae</taxon>
        <taxon>Actinocatenispora</taxon>
    </lineage>
</organism>
<comment type="caution">
    <text evidence="1">The sequence shown here is derived from an EMBL/GenBank/DDBJ whole genome shotgun (WGS) entry which is preliminary data.</text>
</comment>